<evidence type="ECO:0000313" key="2">
    <source>
        <dbReference type="Proteomes" id="UP000177515"/>
    </source>
</evidence>
<reference evidence="1 2" key="1">
    <citation type="submission" date="2016-10" db="EMBL/GenBank/DDBJ databases">
        <title>Complete genome sequences of three Cupriavidus strains isolated from various Malaysian environments.</title>
        <authorList>
            <person name="Abdullah A.A.-A."/>
            <person name="Shafie N.A.H."/>
            <person name="Lau N.S."/>
        </authorList>
    </citation>
    <scope>NUCLEOTIDE SEQUENCE [LARGE SCALE GENOMIC DNA]</scope>
    <source>
        <strain evidence="1 2">USMAA1020</strain>
    </source>
</reference>
<gene>
    <name evidence="1" type="ORF">BKK80_25490</name>
</gene>
<proteinExistence type="predicted"/>
<name>A0ABM6FBS9_9BURK</name>
<keyword evidence="2" id="KW-1185">Reference proteome</keyword>
<evidence type="ECO:0000313" key="1">
    <source>
        <dbReference type="EMBL" id="AOZ09175.1"/>
    </source>
</evidence>
<organism evidence="1 2">
    <name type="scientific">Cupriavidus malaysiensis</name>
    <dbReference type="NCBI Taxonomy" id="367825"/>
    <lineage>
        <taxon>Bacteria</taxon>
        <taxon>Pseudomonadati</taxon>
        <taxon>Pseudomonadota</taxon>
        <taxon>Betaproteobacteria</taxon>
        <taxon>Burkholderiales</taxon>
        <taxon>Burkholderiaceae</taxon>
        <taxon>Cupriavidus</taxon>
    </lineage>
</organism>
<dbReference type="RefSeq" id="WP_071020922.1">
    <property type="nucleotide sequence ID" value="NZ_CP017755.1"/>
</dbReference>
<sequence>MEDNAYLSFDALQALARQTDAVTTDCACSAPTLDAWTSLPVSFPEQQLSELGTLVRDLYTEATFEEYHPQDTGLWSVEAPIAPRYYPCNRCTVWQCRTCGRVYLRYVEGGGYFVDPRIRRLRNRVLVDAPLSE</sequence>
<accession>A0ABM6FBS9</accession>
<dbReference type="Proteomes" id="UP000177515">
    <property type="component" value="Chromosome 2"/>
</dbReference>
<protein>
    <submittedName>
        <fullName evidence="1">Uncharacterized protein</fullName>
    </submittedName>
</protein>
<dbReference type="EMBL" id="CP017755">
    <property type="protein sequence ID" value="AOZ09175.1"/>
    <property type="molecule type" value="Genomic_DNA"/>
</dbReference>